<dbReference type="EMBL" id="PXVD01000016">
    <property type="protein sequence ID" value="MDJ1371836.1"/>
    <property type="molecule type" value="Genomic_DNA"/>
</dbReference>
<name>A0ABT7CB16_9MICO</name>
<dbReference type="RefSeq" id="WP_106486591.1">
    <property type="nucleotide sequence ID" value="NZ_CP028426.1"/>
</dbReference>
<dbReference type="Proteomes" id="UP001170379">
    <property type="component" value="Unassembled WGS sequence"/>
</dbReference>
<reference evidence="2" key="2">
    <citation type="journal article" date="2022" name="Sci. Rep.">
        <title>In silico prediction of the enzymes involved in the degradation of the herbicide molinate by Gulosibacter molinativorax ON4T.</title>
        <authorList>
            <person name="Lopes A.R."/>
            <person name="Bunin E."/>
            <person name="Viana A.T."/>
            <person name="Froufe H."/>
            <person name="Munoz-Merida A."/>
            <person name="Pinho D."/>
            <person name="Figueiredo J."/>
            <person name="Barroso C."/>
            <person name="Vaz-Moreira I."/>
            <person name="Bellanger X."/>
            <person name="Egas C."/>
            <person name="Nunes O.C."/>
        </authorList>
    </citation>
    <scope>NUCLEOTIDE SEQUENCE</scope>
    <source>
        <strain evidence="2">ON4</strain>
    </source>
</reference>
<reference evidence="2" key="1">
    <citation type="submission" date="2018-03" db="EMBL/GenBank/DDBJ databases">
        <authorList>
            <person name="Nunes O.C."/>
            <person name="Lopes A.R."/>
            <person name="Froufe H."/>
            <person name="Munoz-Merida A."/>
            <person name="Barroso C."/>
            <person name="Egas C."/>
        </authorList>
    </citation>
    <scope>NUCLEOTIDE SEQUENCE</scope>
    <source>
        <strain evidence="2">ON4</strain>
    </source>
</reference>
<proteinExistence type="predicted"/>
<feature type="transmembrane region" description="Helical" evidence="1">
    <location>
        <begin position="34"/>
        <end position="59"/>
    </location>
</feature>
<keyword evidence="1" id="KW-1133">Transmembrane helix</keyword>
<protein>
    <recommendedName>
        <fullName evidence="4">CD225/dispanin family protein</fullName>
    </recommendedName>
</protein>
<accession>A0ABT7CB16</accession>
<evidence type="ECO:0008006" key="4">
    <source>
        <dbReference type="Google" id="ProtNLM"/>
    </source>
</evidence>
<comment type="caution">
    <text evidence="2">The sequence shown here is derived from an EMBL/GenBank/DDBJ whole genome shotgun (WGS) entry which is preliminary data.</text>
</comment>
<evidence type="ECO:0000313" key="2">
    <source>
        <dbReference type="EMBL" id="MDJ1371836.1"/>
    </source>
</evidence>
<keyword evidence="1" id="KW-0472">Membrane</keyword>
<evidence type="ECO:0000256" key="1">
    <source>
        <dbReference type="SAM" id="Phobius"/>
    </source>
</evidence>
<sequence>MAQYQPYQQPHAQPHYAVQPYQRHPEETDSLGSWMLAVFLMMIPVVGFIYLLVLAFGGTESVAKKNYARASLLWSAILIVLMIVAAIIMATAGIAFFSGLEEPSSVTNY</sequence>
<keyword evidence="3" id="KW-1185">Reference proteome</keyword>
<organism evidence="2 3">
    <name type="scientific">Gulosibacter molinativorax</name>
    <dbReference type="NCBI Taxonomy" id="256821"/>
    <lineage>
        <taxon>Bacteria</taxon>
        <taxon>Bacillati</taxon>
        <taxon>Actinomycetota</taxon>
        <taxon>Actinomycetes</taxon>
        <taxon>Micrococcales</taxon>
        <taxon>Microbacteriaceae</taxon>
        <taxon>Gulosibacter</taxon>
    </lineage>
</organism>
<keyword evidence="1" id="KW-0812">Transmembrane</keyword>
<feature type="transmembrane region" description="Helical" evidence="1">
    <location>
        <begin position="71"/>
        <end position="97"/>
    </location>
</feature>
<gene>
    <name evidence="2" type="ORF">C7K25_10740</name>
</gene>
<evidence type="ECO:0000313" key="3">
    <source>
        <dbReference type="Proteomes" id="UP001170379"/>
    </source>
</evidence>